<comment type="subcellular location">
    <subcellularLocation>
        <location evidence="1">Secreted</location>
    </subcellularLocation>
</comment>
<dbReference type="Proteomes" id="UP000488299">
    <property type="component" value="Unassembled WGS sequence"/>
</dbReference>
<dbReference type="EMBL" id="WELI01000006">
    <property type="protein sequence ID" value="KAB7729243.1"/>
    <property type="molecule type" value="Genomic_DNA"/>
</dbReference>
<dbReference type="AlphaFoldDB" id="A0A7J5TXT4"/>
<keyword evidence="2" id="KW-0964">Secreted</keyword>
<dbReference type="InterPro" id="IPR013783">
    <property type="entry name" value="Ig-like_fold"/>
</dbReference>
<keyword evidence="3" id="KW-0732">Signal</keyword>
<feature type="domain" description="SD-repeat containing protein B" evidence="4">
    <location>
        <begin position="650"/>
        <end position="717"/>
    </location>
</feature>
<dbReference type="InterPro" id="IPR033764">
    <property type="entry name" value="Sdr_B"/>
</dbReference>
<name>A0A7J5TXT4_9BACT</name>
<dbReference type="Pfam" id="PF17210">
    <property type="entry name" value="SdrD_B"/>
    <property type="match status" value="1"/>
</dbReference>
<evidence type="ECO:0000313" key="5">
    <source>
        <dbReference type="EMBL" id="KAB7729243.1"/>
    </source>
</evidence>
<comment type="caution">
    <text evidence="5">The sequence shown here is derived from an EMBL/GenBank/DDBJ whole genome shotgun (WGS) entry which is preliminary data.</text>
</comment>
<dbReference type="GO" id="GO:0005576">
    <property type="term" value="C:extracellular region"/>
    <property type="evidence" value="ECO:0007669"/>
    <property type="project" value="UniProtKB-SubCell"/>
</dbReference>
<sequence length="1214" mass="127498">MKQNIVFNMPGRVWLFGIIFYLTGTLASAQISGSVFRDFDNDGARSTSVPTLTGARSTSAPVELGVGGITVRAYVELSTVPITTTTDANGAYSFSAAQIPANSRVRLEFANYPGGYFPAPHNGQGGGTTVQFVRAPASDVNTGINYPSDYCQPGPVKIVTPCFVNGDPLKTTDANGPIPTELQSANADAIVAFDYNAFSVKGDGNSSGNKAQFPADHLALGGQVGSVWGLALQRRTKQIFSAAVVKRHAGFGPLGSGGIYVTDLNSTSANPTTPFLSFPNDLGIQTGPDPHSGLPGNKLFPSNDPGPMQAMGRVGFGGTDMSEDDQTLYVVNLFDRRVYGVKIGVPAQKPNPATDVKSWAINGPGCPQGEFRPWALKVHHGKVYVGGVCSGEYAPTDASNLSTAVSNTLLSGHVYELDPSLPNGQFQHILEFPLSFERGSADLTGDCINFKYWQPWTDQFPAPCNANFVMWPQPMITDLEFDVNGHMIIGMLDRFGHLSGVANHDPNGNGYYDGFTGGDLLRAAPATGNQFALENNGTVGTLTSQNGVGNNQGPGGGEFYSDDAWVFLGNKAHDEINNGALSLIPGKNEVISSAYDPIDEIYKSAGWRVHNNTSGKAERGFVVFIDDAGSFGKASGLGDNKPICDVAPVEIGNRVWFDDNRNGIQDAYEPGIDGLVVLLYDGNTQVASTTTANGGQWYFNNSNVPGGLKFKYNYQVRMDMTQLTNYLLTASARTIRPTTRNGARLAATPTYALSPYQVGSGTDSGIRDSDAQIDGNTAFINVVTGDAGENNQNYDFSVYACPTIEAQPNGLTVCQGAPVGSLTVKAASLALTDKIKFVAFDTPQTDPTVIYSATNVLGIVTPSSSSTVAGGVLVSIDASAIQTNTNATVTTFKYVYAVVEPVSPMPSTCLPYDGIVITILPKARATATGGVVTCAQPSVTLTAALTDAQNTPITNGVYRWTGPNGFTSTEQNPVVTVAGTYTLSAATAACPDAFTTVTALVEQDEEIPVIVDAFGGVPDCTTCTVTISATVTPANSTLLWQGPNSFTANQATVDVSEPGFYVLTVTGPNGCTASTEVEVQPPSNEEPCPVFTGGTSLTLCSGNPVPPLSVTVLTEGTYAGSSVAFVYSATPLADPADAYNGMGTLLDTVAPTNAVATLSTTAIPTTNTSTQTIRRYVYAILSPTPADPTCRPVSQFVLSIDNPLCVPISSARIR</sequence>
<organism evidence="5 6">
    <name type="scientific">Rudanella paleaurantiibacter</name>
    <dbReference type="NCBI Taxonomy" id="2614655"/>
    <lineage>
        <taxon>Bacteria</taxon>
        <taxon>Pseudomonadati</taxon>
        <taxon>Bacteroidota</taxon>
        <taxon>Cytophagia</taxon>
        <taxon>Cytophagales</taxon>
        <taxon>Cytophagaceae</taxon>
        <taxon>Rudanella</taxon>
    </lineage>
</organism>
<evidence type="ECO:0000259" key="4">
    <source>
        <dbReference type="Pfam" id="PF17210"/>
    </source>
</evidence>
<keyword evidence="6" id="KW-1185">Reference proteome</keyword>
<dbReference type="RefSeq" id="WP_152125326.1">
    <property type="nucleotide sequence ID" value="NZ_WELI01000006.1"/>
</dbReference>
<protein>
    <recommendedName>
        <fullName evidence="4">SD-repeat containing protein B domain-containing protein</fullName>
    </recommendedName>
</protein>
<proteinExistence type="predicted"/>
<dbReference type="Gene3D" id="2.60.40.10">
    <property type="entry name" value="Immunoglobulins"/>
    <property type="match status" value="4"/>
</dbReference>
<reference evidence="5 6" key="1">
    <citation type="submission" date="2019-10" db="EMBL/GenBank/DDBJ databases">
        <title>Rudanella paleaurantiibacter sp. nov., isolated from sludge.</title>
        <authorList>
            <person name="Xu S.Q."/>
        </authorList>
    </citation>
    <scope>NUCLEOTIDE SEQUENCE [LARGE SCALE GENOMIC DNA]</scope>
    <source>
        <strain evidence="5 6">HX-22-17</strain>
    </source>
</reference>
<dbReference type="SUPFAM" id="SSF117074">
    <property type="entry name" value="Hypothetical protein PA1324"/>
    <property type="match status" value="2"/>
</dbReference>
<gene>
    <name evidence="5" type="ORF">F5984_16545</name>
</gene>
<evidence type="ECO:0000256" key="1">
    <source>
        <dbReference type="ARBA" id="ARBA00004613"/>
    </source>
</evidence>
<evidence type="ECO:0000256" key="3">
    <source>
        <dbReference type="ARBA" id="ARBA00022729"/>
    </source>
</evidence>
<evidence type="ECO:0000313" key="6">
    <source>
        <dbReference type="Proteomes" id="UP000488299"/>
    </source>
</evidence>
<accession>A0A7J5TXT4</accession>
<evidence type="ECO:0000256" key="2">
    <source>
        <dbReference type="ARBA" id="ARBA00022525"/>
    </source>
</evidence>